<feature type="transmembrane region" description="Helical" evidence="3">
    <location>
        <begin position="27"/>
        <end position="47"/>
    </location>
</feature>
<evidence type="ECO:0000256" key="3">
    <source>
        <dbReference type="SAM" id="Phobius"/>
    </source>
</evidence>
<evidence type="ECO:0000313" key="4">
    <source>
        <dbReference type="EMBL" id="EOX97638.1"/>
    </source>
</evidence>
<feature type="coiled-coil region" evidence="1">
    <location>
        <begin position="571"/>
        <end position="605"/>
    </location>
</feature>
<sequence length="794" mass="91693">MANQESSVMQIEEIHGIERYMFWFERLAIIPLVLIFPYSKLVLIFPYSNLPWSATVLKLPLFCAAVLLLITNVVYLTLSIERQFIRRFFFEPDIMFYIERPAIFAIILPYVLPDGPIMLALIPALIGLCVLILTNHAMIHSYLERTEEEQQSSMNSSLSSKTNTPNAKETSQNIDQEVEASFARDSITSDSDFECLPRLATENGDEKALRMNSSPIFRTNSPSVEASKNGKILKKKEAMVEYESLKEISAITRNFKQRPTGLHKWFIDGLSEWDTMLSSHIDFKKEDAGHGQKLKITEDRNNKNNSSEDSEAAEDVQDFEKIEDDHLKEEKVACNEGLKEIRKIDDDDQNEVNDKAGIANDCNGVNHSWENVFRETFFDETEPYFNQKITDEVIGNYKSDGESSWEEVHSILDGKFCAEIASLEGAEDQDATSNYDSDTRSWEEEQSNQSCASDSMSELMSDYEGKSISSSDSMPELVPDYEREEKSSDLTPALVSDYEKKSIASSDSMPELVANYEREKKDLTKKLEVATKLCKLLSENELEREWDAKLDVVSKNLEHYQVIEEERLNWNEEKEYRRTRLDAAVESLEEERVKWEDEKGELCEKLDVATQSLQYYKAIEKGFAEERQKWDEEKNALNAIIIHADENVQYCQTLVNTYAERYRLLELQVIEYHSQCQSFIDKWIADTNDIHSKLNAAIPSIESYKAWCSRSDQFYKACFEEYEEKCRKLMQENLDLSTKLSTESSFTERYIRLVYELEEKCHRLEEEKSDLTGKLSVAKAASELYRTCLHDLVS</sequence>
<feature type="compositionally biased region" description="Polar residues" evidence="2">
    <location>
        <begin position="161"/>
        <end position="173"/>
    </location>
</feature>
<gene>
    <name evidence="4" type="ORF">TCM_006609</name>
</gene>
<evidence type="ECO:0000256" key="1">
    <source>
        <dbReference type="SAM" id="Coils"/>
    </source>
</evidence>
<keyword evidence="3" id="KW-1133">Transmembrane helix</keyword>
<evidence type="ECO:0000256" key="2">
    <source>
        <dbReference type="SAM" id="MobiDB-lite"/>
    </source>
</evidence>
<feature type="coiled-coil region" evidence="1">
    <location>
        <begin position="719"/>
        <end position="781"/>
    </location>
</feature>
<dbReference type="Proteomes" id="UP000026915">
    <property type="component" value="Chromosome 2"/>
</dbReference>
<evidence type="ECO:0000313" key="5">
    <source>
        <dbReference type="Proteomes" id="UP000026915"/>
    </source>
</evidence>
<feature type="compositionally biased region" description="Basic and acidic residues" evidence="2">
    <location>
        <begin position="291"/>
        <end position="302"/>
    </location>
</feature>
<feature type="region of interest" description="Disordered" evidence="2">
    <location>
        <begin position="291"/>
        <end position="316"/>
    </location>
</feature>
<dbReference type="EMBL" id="CM001880">
    <property type="protein sequence ID" value="EOX97638.1"/>
    <property type="molecule type" value="Genomic_DNA"/>
</dbReference>
<name>A0A061E5V1_THECC</name>
<keyword evidence="3" id="KW-0472">Membrane</keyword>
<feature type="region of interest" description="Disordered" evidence="2">
    <location>
        <begin position="150"/>
        <end position="173"/>
    </location>
</feature>
<keyword evidence="5" id="KW-1185">Reference proteome</keyword>
<feature type="coiled-coil region" evidence="1">
    <location>
        <begin position="513"/>
        <end position="540"/>
    </location>
</feature>
<keyword evidence="1" id="KW-0175">Coiled coil</keyword>
<reference evidence="4 5" key="1">
    <citation type="journal article" date="2013" name="Genome Biol.">
        <title>The genome sequence of the most widely cultivated cacao type and its use to identify candidate genes regulating pod color.</title>
        <authorList>
            <person name="Motamayor J.C."/>
            <person name="Mockaitis K."/>
            <person name="Schmutz J."/>
            <person name="Haiminen N."/>
            <person name="Iii D.L."/>
            <person name="Cornejo O."/>
            <person name="Findley S.D."/>
            <person name="Zheng P."/>
            <person name="Utro F."/>
            <person name="Royaert S."/>
            <person name="Saski C."/>
            <person name="Jenkins J."/>
            <person name="Podicheti R."/>
            <person name="Zhao M."/>
            <person name="Scheffler B.E."/>
            <person name="Stack J.C."/>
            <person name="Feltus F.A."/>
            <person name="Mustiga G.M."/>
            <person name="Amores F."/>
            <person name="Phillips W."/>
            <person name="Marelli J.P."/>
            <person name="May G.D."/>
            <person name="Shapiro H."/>
            <person name="Ma J."/>
            <person name="Bustamante C.D."/>
            <person name="Schnell R.J."/>
            <person name="Main D."/>
            <person name="Gilbert D."/>
            <person name="Parida L."/>
            <person name="Kuhn D.N."/>
        </authorList>
    </citation>
    <scope>NUCLEOTIDE SEQUENCE [LARGE SCALE GENOMIC DNA]</scope>
    <source>
        <strain evidence="5">cv. Matina 1-6</strain>
    </source>
</reference>
<dbReference type="Gramene" id="EOX97638">
    <property type="protein sequence ID" value="EOX97638"/>
    <property type="gene ID" value="TCM_006609"/>
</dbReference>
<feature type="transmembrane region" description="Helical" evidence="3">
    <location>
        <begin position="59"/>
        <end position="78"/>
    </location>
</feature>
<feature type="region of interest" description="Disordered" evidence="2">
    <location>
        <begin position="427"/>
        <end position="493"/>
    </location>
</feature>
<protein>
    <submittedName>
        <fullName evidence="4">Uncharacterized protein</fullName>
    </submittedName>
</protein>
<dbReference type="eggNOG" id="ENOG502T1JR">
    <property type="taxonomic scope" value="Eukaryota"/>
</dbReference>
<organism evidence="4 5">
    <name type="scientific">Theobroma cacao</name>
    <name type="common">Cacao</name>
    <name type="synonym">Cocoa</name>
    <dbReference type="NCBI Taxonomy" id="3641"/>
    <lineage>
        <taxon>Eukaryota</taxon>
        <taxon>Viridiplantae</taxon>
        <taxon>Streptophyta</taxon>
        <taxon>Embryophyta</taxon>
        <taxon>Tracheophyta</taxon>
        <taxon>Spermatophyta</taxon>
        <taxon>Magnoliopsida</taxon>
        <taxon>eudicotyledons</taxon>
        <taxon>Gunneridae</taxon>
        <taxon>Pentapetalae</taxon>
        <taxon>rosids</taxon>
        <taxon>malvids</taxon>
        <taxon>Malvales</taxon>
        <taxon>Malvaceae</taxon>
        <taxon>Byttnerioideae</taxon>
        <taxon>Theobroma</taxon>
    </lineage>
</organism>
<keyword evidence="3" id="KW-0812">Transmembrane</keyword>
<accession>A0A061E5V1</accession>
<dbReference type="OMA" id="EREDLHY"/>
<feature type="compositionally biased region" description="Polar residues" evidence="2">
    <location>
        <begin position="447"/>
        <end position="458"/>
    </location>
</feature>
<dbReference type="AlphaFoldDB" id="A0A061E5V1"/>
<dbReference type="HOGENOM" id="CLU_353908_0_0_1"/>
<dbReference type="InParanoid" id="A0A061E5V1"/>
<proteinExistence type="predicted"/>